<sequence>MEECMRKLALWHTRTFNPVMTHEELEPIMITMGFVGLPPSPTSSSSSWKVYAYMAKPPNHKYDYDHAEEQSLAPLRPKLPYPKIDGLHLYTYQAFIDAVNFYLEMSDISDLFHIRDFTCHAKQMESDQLRRLFGGFIISSELSNVMGMPLYRNVDRSRKWRRMEDDESVFVYREGTLDQTTYLLYHSDKSGNEDDSVLIRVRGKNAPITCIVPLKDIIVA</sequence>
<comment type="caution">
    <text evidence="1">The sequence shown here is derived from an EMBL/GenBank/DDBJ whole genome shotgun (WGS) entry which is preliminary data.</text>
</comment>
<dbReference type="EMBL" id="JAAWWB010000017">
    <property type="protein sequence ID" value="KAG6763265.1"/>
    <property type="molecule type" value="Genomic_DNA"/>
</dbReference>
<evidence type="ECO:0000313" key="1">
    <source>
        <dbReference type="EMBL" id="KAG6763265.1"/>
    </source>
</evidence>
<reference evidence="1" key="1">
    <citation type="journal article" date="2020" name="bioRxiv">
        <title>Hybrid origin of Populus tomentosa Carr. identified through genome sequencing and phylogenomic analysis.</title>
        <authorList>
            <person name="An X."/>
            <person name="Gao K."/>
            <person name="Chen Z."/>
            <person name="Li J."/>
            <person name="Yang X."/>
            <person name="Yang X."/>
            <person name="Zhou J."/>
            <person name="Guo T."/>
            <person name="Zhao T."/>
            <person name="Huang S."/>
            <person name="Miao D."/>
            <person name="Khan W.U."/>
            <person name="Rao P."/>
            <person name="Ye M."/>
            <person name="Lei B."/>
            <person name="Liao W."/>
            <person name="Wang J."/>
            <person name="Ji L."/>
            <person name="Li Y."/>
            <person name="Guo B."/>
            <person name="Mustafa N.S."/>
            <person name="Li S."/>
            <person name="Yun Q."/>
            <person name="Keller S.R."/>
            <person name="Mao J."/>
            <person name="Zhang R."/>
            <person name="Strauss S.H."/>
        </authorList>
    </citation>
    <scope>NUCLEOTIDE SEQUENCE</scope>
    <source>
        <strain evidence="1">GM15</strain>
        <tissue evidence="1">Leaf</tissue>
    </source>
</reference>
<gene>
    <name evidence="1" type="ORF">POTOM_033805</name>
</gene>
<organism evidence="1 2">
    <name type="scientific">Populus tomentosa</name>
    <name type="common">Chinese white poplar</name>
    <dbReference type="NCBI Taxonomy" id="118781"/>
    <lineage>
        <taxon>Eukaryota</taxon>
        <taxon>Viridiplantae</taxon>
        <taxon>Streptophyta</taxon>
        <taxon>Embryophyta</taxon>
        <taxon>Tracheophyta</taxon>
        <taxon>Spermatophyta</taxon>
        <taxon>Magnoliopsida</taxon>
        <taxon>eudicotyledons</taxon>
        <taxon>Gunneridae</taxon>
        <taxon>Pentapetalae</taxon>
        <taxon>rosids</taxon>
        <taxon>fabids</taxon>
        <taxon>Malpighiales</taxon>
        <taxon>Salicaceae</taxon>
        <taxon>Saliceae</taxon>
        <taxon>Populus</taxon>
    </lineage>
</organism>
<accession>A0A8X8CR00</accession>
<name>A0A8X8CR00_POPTO</name>
<dbReference type="Proteomes" id="UP000886885">
    <property type="component" value="Chromosome 9A"/>
</dbReference>
<dbReference type="AlphaFoldDB" id="A0A8X8CR00"/>
<proteinExistence type="predicted"/>
<protein>
    <submittedName>
        <fullName evidence="1">Uncharacterized protein</fullName>
    </submittedName>
</protein>
<dbReference type="OrthoDB" id="767245at2759"/>
<keyword evidence="2" id="KW-1185">Reference proteome</keyword>
<evidence type="ECO:0000313" key="2">
    <source>
        <dbReference type="Proteomes" id="UP000886885"/>
    </source>
</evidence>